<evidence type="ECO:0000256" key="1">
    <source>
        <dbReference type="SAM" id="Phobius"/>
    </source>
</evidence>
<dbReference type="EMBL" id="AXCR01000010">
    <property type="protein sequence ID" value="KJR83069.1"/>
    <property type="molecule type" value="Genomic_DNA"/>
</dbReference>
<accession>A0A0F2M1V3</accession>
<reference evidence="2 3" key="1">
    <citation type="journal article" date="2014" name="BMC Genomics">
        <title>Comparative genomics of the major fungal agents of human and animal Sporotrichosis: Sporothrix schenckii and Sporothrix brasiliensis.</title>
        <authorList>
            <person name="Teixeira M.M."/>
            <person name="de Almeida L.G."/>
            <person name="Kubitschek-Barreira P."/>
            <person name="Alves F.L."/>
            <person name="Kioshima E.S."/>
            <person name="Abadio A.K."/>
            <person name="Fernandes L."/>
            <person name="Derengowski L.S."/>
            <person name="Ferreira K.S."/>
            <person name="Souza R.C."/>
            <person name="Ruiz J.C."/>
            <person name="de Andrade N.C."/>
            <person name="Paes H.C."/>
            <person name="Nicola A.M."/>
            <person name="Albuquerque P."/>
            <person name="Gerber A.L."/>
            <person name="Martins V.P."/>
            <person name="Peconick L.D."/>
            <person name="Neto A.V."/>
            <person name="Chaucanez C.B."/>
            <person name="Silva P.A."/>
            <person name="Cunha O.L."/>
            <person name="de Oliveira F.F."/>
            <person name="dos Santos T.C."/>
            <person name="Barros A.L."/>
            <person name="Soares M.A."/>
            <person name="de Oliveira L.M."/>
            <person name="Marini M.M."/>
            <person name="Villalobos-Duno H."/>
            <person name="Cunha M.M."/>
            <person name="de Hoog S."/>
            <person name="da Silveira J.F."/>
            <person name="Henrissat B."/>
            <person name="Nino-Vega G.A."/>
            <person name="Cisalpino P.S."/>
            <person name="Mora-Montes H.M."/>
            <person name="Almeida S.R."/>
            <person name="Stajich J.E."/>
            <person name="Lopes-Bezerra L.M."/>
            <person name="Vasconcelos A.T."/>
            <person name="Felipe M.S."/>
        </authorList>
    </citation>
    <scope>NUCLEOTIDE SEQUENCE [LARGE SCALE GENOMIC DNA]</scope>
    <source>
        <strain evidence="2 3">1099-18</strain>
    </source>
</reference>
<protein>
    <submittedName>
        <fullName evidence="2">Uncharacterized protein</fullName>
    </submittedName>
</protein>
<dbReference type="KEGG" id="ssck:SPSK_04695"/>
<comment type="caution">
    <text evidence="2">The sequence shown here is derived from an EMBL/GenBank/DDBJ whole genome shotgun (WGS) entry which is preliminary data.</text>
</comment>
<keyword evidence="1" id="KW-1133">Transmembrane helix</keyword>
<dbReference type="Proteomes" id="UP000033710">
    <property type="component" value="Unassembled WGS sequence"/>
</dbReference>
<organism evidence="2 3">
    <name type="scientific">Sporothrix schenckii 1099-18</name>
    <dbReference type="NCBI Taxonomy" id="1397361"/>
    <lineage>
        <taxon>Eukaryota</taxon>
        <taxon>Fungi</taxon>
        <taxon>Dikarya</taxon>
        <taxon>Ascomycota</taxon>
        <taxon>Pezizomycotina</taxon>
        <taxon>Sordariomycetes</taxon>
        <taxon>Sordariomycetidae</taxon>
        <taxon>Ophiostomatales</taxon>
        <taxon>Ophiostomataceae</taxon>
        <taxon>Sporothrix</taxon>
    </lineage>
</organism>
<evidence type="ECO:0000313" key="2">
    <source>
        <dbReference type="EMBL" id="KJR83069.1"/>
    </source>
</evidence>
<dbReference type="AlphaFoldDB" id="A0A0F2M1V3"/>
<keyword evidence="1" id="KW-0812">Transmembrane</keyword>
<proteinExistence type="predicted"/>
<dbReference type="GeneID" id="27666770"/>
<name>A0A0F2M1V3_SPOSC</name>
<evidence type="ECO:0000313" key="3">
    <source>
        <dbReference type="Proteomes" id="UP000033710"/>
    </source>
</evidence>
<dbReference type="VEuPathDB" id="FungiDB:SPSK_04695"/>
<dbReference type="RefSeq" id="XP_016585745.1">
    <property type="nucleotide sequence ID" value="XM_016731493.1"/>
</dbReference>
<sequence length="110" mass="11880">MAPSTTDGCSFLGWLGAANTGATVSMLVFSVPPLHPRNDARSFPVYIAPFRTCPRRRPAAENCSHRRKRRNNVWFLQARDTRPCTSLALSAFAMNAGMAGMTGQHGGNAA</sequence>
<reference evidence="2 3" key="2">
    <citation type="journal article" date="2015" name="Eukaryot. Cell">
        <title>Asexual propagation of a virulent clone complex in a human and feline outbreak of sporotrichosis.</title>
        <authorList>
            <person name="Teixeira Mde M."/>
            <person name="Rodrigues A.M."/>
            <person name="Tsui C.K."/>
            <person name="de Almeida L.G."/>
            <person name="Van Diepeningen A.D."/>
            <person name="van den Ende B.G."/>
            <person name="Fernandes G.F."/>
            <person name="Kano R."/>
            <person name="Hamelin R.C."/>
            <person name="Lopes-Bezerra L.M."/>
            <person name="Vasconcelos A.T."/>
            <person name="de Hoog S."/>
            <person name="de Camargo Z.P."/>
            <person name="Felipe M.S."/>
        </authorList>
    </citation>
    <scope>NUCLEOTIDE SEQUENCE [LARGE SCALE GENOMIC DNA]</scope>
    <source>
        <strain evidence="2 3">1099-18</strain>
    </source>
</reference>
<keyword evidence="1" id="KW-0472">Membrane</keyword>
<feature type="transmembrane region" description="Helical" evidence="1">
    <location>
        <begin position="12"/>
        <end position="31"/>
    </location>
</feature>
<gene>
    <name evidence="2" type="ORF">SPSK_04695</name>
</gene>